<dbReference type="EMBL" id="JACHMN010000001">
    <property type="protein sequence ID" value="MBB5867050.1"/>
    <property type="molecule type" value="Genomic_DNA"/>
</dbReference>
<organism evidence="2 3">
    <name type="scientific">Allocatelliglobosispora scoriae</name>
    <dbReference type="NCBI Taxonomy" id="643052"/>
    <lineage>
        <taxon>Bacteria</taxon>
        <taxon>Bacillati</taxon>
        <taxon>Actinomycetota</taxon>
        <taxon>Actinomycetes</taxon>
        <taxon>Micromonosporales</taxon>
        <taxon>Micromonosporaceae</taxon>
        <taxon>Allocatelliglobosispora</taxon>
    </lineage>
</organism>
<dbReference type="PROSITE" id="PS51186">
    <property type="entry name" value="GNAT"/>
    <property type="match status" value="1"/>
</dbReference>
<dbReference type="Pfam" id="PF13302">
    <property type="entry name" value="Acetyltransf_3"/>
    <property type="match status" value="1"/>
</dbReference>
<comment type="caution">
    <text evidence="2">The sequence shown here is derived from an EMBL/GenBank/DDBJ whole genome shotgun (WGS) entry which is preliminary data.</text>
</comment>
<dbReference type="InterPro" id="IPR000182">
    <property type="entry name" value="GNAT_dom"/>
</dbReference>
<gene>
    <name evidence="2" type="ORF">F4553_000429</name>
</gene>
<evidence type="ECO:0000259" key="1">
    <source>
        <dbReference type="PROSITE" id="PS51186"/>
    </source>
</evidence>
<sequence length="155" mass="17151">MTFALVNDTIEHLAPWMEFAANGYTEADAVAYLALCDEHWDSRRNFNYAIVAPDGRVVGSTGIMTERPEGGVEIGYWLHRDYTGQGIATKASRAQIEAAWLMGATHVIIVHDSNNHRSGAVPARLGFTEVERRVGVEPPTAVKTGTKVVWRLDRK</sequence>
<feature type="domain" description="N-acetyltransferase" evidence="1">
    <location>
        <begin position="1"/>
        <end position="155"/>
    </location>
</feature>
<dbReference type="GO" id="GO:0016747">
    <property type="term" value="F:acyltransferase activity, transferring groups other than amino-acyl groups"/>
    <property type="evidence" value="ECO:0007669"/>
    <property type="project" value="InterPro"/>
</dbReference>
<keyword evidence="2" id="KW-0808">Transferase</keyword>
<reference evidence="2 3" key="1">
    <citation type="submission" date="2020-08" db="EMBL/GenBank/DDBJ databases">
        <title>Sequencing the genomes of 1000 actinobacteria strains.</title>
        <authorList>
            <person name="Klenk H.-P."/>
        </authorList>
    </citation>
    <scope>NUCLEOTIDE SEQUENCE [LARGE SCALE GENOMIC DNA]</scope>
    <source>
        <strain evidence="2 3">DSM 45362</strain>
    </source>
</reference>
<evidence type="ECO:0000313" key="3">
    <source>
        <dbReference type="Proteomes" id="UP000587527"/>
    </source>
</evidence>
<dbReference type="Gene3D" id="3.40.630.30">
    <property type="match status" value="1"/>
</dbReference>
<evidence type="ECO:0000313" key="2">
    <source>
        <dbReference type="EMBL" id="MBB5867050.1"/>
    </source>
</evidence>
<dbReference type="AlphaFoldDB" id="A0A841BJQ3"/>
<dbReference type="PANTHER" id="PTHR43792">
    <property type="entry name" value="GNAT FAMILY, PUTATIVE (AFU_ORTHOLOGUE AFUA_3G00765)-RELATED-RELATED"/>
    <property type="match status" value="1"/>
</dbReference>
<dbReference type="RefSeq" id="WP_221469656.1">
    <property type="nucleotide sequence ID" value="NZ_JACHMN010000001.1"/>
</dbReference>
<dbReference type="InterPro" id="IPR016181">
    <property type="entry name" value="Acyl_CoA_acyltransferase"/>
</dbReference>
<accession>A0A841BJQ3</accession>
<protein>
    <submittedName>
        <fullName evidence="2">RimJ/RimL family protein N-acetyltransferase</fullName>
    </submittedName>
</protein>
<dbReference type="Proteomes" id="UP000587527">
    <property type="component" value="Unassembled WGS sequence"/>
</dbReference>
<dbReference type="SUPFAM" id="SSF55729">
    <property type="entry name" value="Acyl-CoA N-acyltransferases (Nat)"/>
    <property type="match status" value="1"/>
</dbReference>
<proteinExistence type="predicted"/>
<name>A0A841BJQ3_9ACTN</name>
<dbReference type="PANTHER" id="PTHR43792:SF16">
    <property type="entry name" value="N-ACETYLTRANSFERASE DOMAIN-CONTAINING PROTEIN"/>
    <property type="match status" value="1"/>
</dbReference>
<dbReference type="InterPro" id="IPR051531">
    <property type="entry name" value="N-acetyltransferase"/>
</dbReference>
<keyword evidence="3" id="KW-1185">Reference proteome</keyword>